<organism evidence="5 6">
    <name type="scientific">Clostridium thermosuccinogenes</name>
    <dbReference type="NCBI Taxonomy" id="84032"/>
    <lineage>
        <taxon>Bacteria</taxon>
        <taxon>Bacillati</taxon>
        <taxon>Bacillota</taxon>
        <taxon>Clostridia</taxon>
        <taxon>Eubacteriales</taxon>
        <taxon>Clostridiaceae</taxon>
        <taxon>Clostridium</taxon>
    </lineage>
</organism>
<gene>
    <name evidence="5" type="ORF">CDQ84_11055</name>
</gene>
<dbReference type="AlphaFoldDB" id="A0A2K2FI73"/>
<dbReference type="EMBL" id="NIOJ01000027">
    <property type="protein sequence ID" value="PNT98483.1"/>
    <property type="molecule type" value="Genomic_DNA"/>
</dbReference>
<evidence type="ECO:0000256" key="3">
    <source>
        <dbReference type="ARBA" id="ARBA00023295"/>
    </source>
</evidence>
<dbReference type="SUPFAM" id="SSF75005">
    <property type="entry name" value="Arabinanase/levansucrase/invertase"/>
    <property type="match status" value="1"/>
</dbReference>
<dbReference type="InterPro" id="IPR001362">
    <property type="entry name" value="Glyco_hydro_32"/>
</dbReference>
<dbReference type="SMART" id="SM00640">
    <property type="entry name" value="Glyco_32"/>
    <property type="match status" value="1"/>
</dbReference>
<dbReference type="InterPro" id="IPR013148">
    <property type="entry name" value="Glyco_hydro_32_N"/>
</dbReference>
<dbReference type="GO" id="GO:0005737">
    <property type="term" value="C:cytoplasm"/>
    <property type="evidence" value="ECO:0007669"/>
    <property type="project" value="TreeGrafter"/>
</dbReference>
<dbReference type="PANTHER" id="PTHR42800">
    <property type="entry name" value="EXOINULINASE INUD (AFU_ORTHOLOGUE AFUA_5G00480)"/>
    <property type="match status" value="1"/>
</dbReference>
<dbReference type="Gene3D" id="2.115.10.20">
    <property type="entry name" value="Glycosyl hydrolase domain, family 43"/>
    <property type="match status" value="1"/>
</dbReference>
<keyword evidence="2" id="KW-0378">Hydrolase</keyword>
<dbReference type="GO" id="GO:0004575">
    <property type="term" value="F:sucrose alpha-glucosidase activity"/>
    <property type="evidence" value="ECO:0007669"/>
    <property type="project" value="TreeGrafter"/>
</dbReference>
<proteinExistence type="inferred from homology"/>
<dbReference type="SUPFAM" id="SSF49899">
    <property type="entry name" value="Concanavalin A-like lectins/glucanases"/>
    <property type="match status" value="1"/>
</dbReference>
<comment type="caution">
    <text evidence="5">The sequence shown here is derived from an EMBL/GenBank/DDBJ whole genome shotgun (WGS) entry which is preliminary data.</text>
</comment>
<dbReference type="Proteomes" id="UP000236151">
    <property type="component" value="Unassembled WGS sequence"/>
</dbReference>
<evidence type="ECO:0000313" key="6">
    <source>
        <dbReference type="Proteomes" id="UP000236151"/>
    </source>
</evidence>
<dbReference type="InterPro" id="IPR013320">
    <property type="entry name" value="ConA-like_dom_sf"/>
</dbReference>
<accession>A0A2K2FI73</accession>
<evidence type="ECO:0000256" key="2">
    <source>
        <dbReference type="ARBA" id="ARBA00022801"/>
    </source>
</evidence>
<evidence type="ECO:0000259" key="4">
    <source>
        <dbReference type="Pfam" id="PF00251"/>
    </source>
</evidence>
<keyword evidence="6" id="KW-1185">Reference proteome</keyword>
<dbReference type="KEGG" id="cthd:CDO33_11890"/>
<protein>
    <recommendedName>
        <fullName evidence="4">Glycosyl hydrolase family 32 N-terminal domain-containing protein</fullName>
    </recommendedName>
</protein>
<evidence type="ECO:0000256" key="1">
    <source>
        <dbReference type="ARBA" id="ARBA00009902"/>
    </source>
</evidence>
<dbReference type="Gene3D" id="2.60.120.560">
    <property type="entry name" value="Exo-inulinase, domain 1"/>
    <property type="match status" value="1"/>
</dbReference>
<name>A0A2K2FI73_9CLOT</name>
<keyword evidence="3" id="KW-0326">Glycosidase</keyword>
<dbReference type="CDD" id="cd18622">
    <property type="entry name" value="GH32_Inu-like"/>
    <property type="match status" value="1"/>
</dbReference>
<evidence type="ECO:0000313" key="5">
    <source>
        <dbReference type="EMBL" id="PNT98483.1"/>
    </source>
</evidence>
<dbReference type="PANTHER" id="PTHR42800:SF1">
    <property type="entry name" value="EXOINULINASE INUD (AFU_ORTHOLOGUE AFUA_5G00480)"/>
    <property type="match status" value="1"/>
</dbReference>
<reference evidence="5 6" key="1">
    <citation type="submission" date="2017-06" db="EMBL/GenBank/DDBJ databases">
        <title>Investigating the central metabolism of Clostridium thermosuccinogenes.</title>
        <authorList>
            <person name="Koendjbiharie J.G."/>
            <person name="van Kranenburg R."/>
        </authorList>
    </citation>
    <scope>NUCLEOTIDE SEQUENCE [LARGE SCALE GENOMIC DNA]</scope>
    <source>
        <strain evidence="5 6">DSM 5806</strain>
    </source>
</reference>
<dbReference type="Pfam" id="PF00251">
    <property type="entry name" value="Glyco_hydro_32N"/>
    <property type="match status" value="1"/>
</dbReference>
<comment type="similarity">
    <text evidence="1">Belongs to the glycosyl hydrolase 32 family.</text>
</comment>
<dbReference type="RefSeq" id="WP_103081805.1">
    <property type="nucleotide sequence ID" value="NZ_CP021850.1"/>
</dbReference>
<dbReference type="OrthoDB" id="9759709at2"/>
<dbReference type="GO" id="GO:0005987">
    <property type="term" value="P:sucrose catabolic process"/>
    <property type="evidence" value="ECO:0007669"/>
    <property type="project" value="TreeGrafter"/>
</dbReference>
<feature type="domain" description="Glycosyl hydrolase family 32 N-terminal" evidence="4">
    <location>
        <begin position="94"/>
        <end position="377"/>
    </location>
</feature>
<sequence length="533" mass="61237">MKFVCDSKYIVLQVNHHAKKKKLQFINNGKLIYDLDIELDFKNPDHDFYLNVERFIGMEIELRCQPEMNIMLRKSDIKHEGEEIYKEKYRPGFHFSTQRGWINDPNGLVCYNDKYLMFYQHNPVGCKWGNMHWGYAVSHDLVHWSERDIALYPDEMGTMFSGSAIIDKKNVTGLKEGDDDVILLYYTAAGNTSELSKDRPFTQCLAYSVDGGITFRKYEKNPIVPEMAAGNRDPKVIYHEETDSYIMALYLTGNKFALLSSKNLLDWTLLQEITLEDDAECPDFYPLAVDGDAGNIKWVFYGASDRYLLGSFDGLEFKPETKVRRLHYGNSSYASQSWSDIKKEDGRRIRISWNTFEIPSMPFNKCMTFPCEMKLKTFSDGVFLCTCPVREIEKLYAEVFAAQNTSVMSGEKYAKPLDGKYYDIALKVCDVEKGGFNISAFGLDIYCNTAGNELKCLDYTAPLESYDDTVDLRILIDATGTEIFINEGKAFLSVGHIQDYNLDKLEIHAAEKDITIKEIKIAEIRNIWVGQEK</sequence>
<dbReference type="InterPro" id="IPR023296">
    <property type="entry name" value="Glyco_hydro_beta-prop_sf"/>
</dbReference>